<dbReference type="PANTHER" id="PTHR33490:SF1">
    <property type="entry name" value="SLL1233 PROTEIN"/>
    <property type="match status" value="1"/>
</dbReference>
<feature type="domain" description="Transglutaminase-like" evidence="1">
    <location>
        <begin position="172"/>
        <end position="248"/>
    </location>
</feature>
<dbReference type="InterPro" id="IPR018667">
    <property type="entry name" value="DUF2126"/>
</dbReference>
<reference evidence="2 3" key="1">
    <citation type="submission" date="2018-10" db="EMBL/GenBank/DDBJ databases">
        <authorList>
            <person name="Chen W.-M."/>
        </authorList>
    </citation>
    <scope>NUCLEOTIDE SEQUENCE [LARGE SCALE GENOMIC DNA]</scope>
    <source>
        <strain evidence="2 3">THS-13</strain>
    </source>
</reference>
<dbReference type="Pfam" id="PF08379">
    <property type="entry name" value="Bact_transglu_N"/>
    <property type="match status" value="1"/>
</dbReference>
<sequence length="1121" mass="126430">MSIHAAIHHVTHYRYDKPVTLSPQVIRLRPAPHSRTPVLSYALKIDPDPHFLNWQQDAFGNWLARVVFPETVREFKVTVDCVADLAVYNPFDFFVEDYAEHYPFVYKPELLDDLRPYLRKDAGGPKFAALLAQIPREKMRMVDFLVALNSRLQHDIGYLIRMEPGVQTPEETLTKASGSCRDSAWLLVQLLRHLGYAARFVSGYLIQLTPDLKSLDGPSGTEVDFTDLHAWCEVYLPGAGWIGLDPTSGLFAGEGHIPLCATPEPSSAAPITGTMSAAGKIKDEFHHEMTVSRLRETPRITKPYTEAQWRDIQQLGHLVDARLNAGDVRLTMGGEPTFISIDDFQAAEWNTAAVGPTKQKLANDLLLRLRDKFAPGALLTHGQGKWYPGEQLPRWAYAMYWRKDQEPILRAGVIEGTVAAYEMPAPTADTSKTHADRVKSAGRLMRGIAARIGVNPDNALPAYEDAFYYLHRERQLPPNVSTLDSKLKDQEERARLALVFERGLDVPRGYVLPVQRWQSRAWVSEQWKPRTGRLQLMPGDSPVGFRLPLESLPHIPAQDYPYLHEADPFAIRNALPRRFNQPFLQLPQVEQEQRRSKQRLLTDELLAAKRESEYLEGTVRTAMAVEPRGDHLYVFMPPTANADDYLELIAVVEDTAAELQLPVRIEGYPPPNDPRLEVLKITPDPGVIEVNVQPAGSWRELNHIVNTVYEEARLARLTAEKFLVDGRSVGSGGGAHIVVGGATAADSPFLRRPDMLGSLVRYWQNHPALSYFFSGLFIGPTSQHPRVDEARDANLYELEIALAQLPKKGAQVPLWLVDRILRHLLTDLTGNTHRSEICIDKLYSPDSSTGRLGLVEFRGFEMPPHLRMNLAQQLLLRALIAHFWEQPYEGELVRWGTSLHDRFLLPHFLWADLKSVLADLRRAGFGFEDAWFAPHFEFRFPSHGTVRYEEVEIELRHALECWNTLGEEPGGGGTARYVDSSVERLQVKVTGLTPGRHLLTVGGRRLPLTPTGTQGEYVAGLRYRAWQPASCLHPTIGVHTPLVFDLYDSWSKRAVAGCTYHVMHPAGRNYDSFPVNSYEAESRRLARFAPFGHTPGNYWPAEEKPNADYPLTLDLRRPVGL</sequence>
<dbReference type="InterPro" id="IPR002931">
    <property type="entry name" value="Transglutaminase-like"/>
</dbReference>
<dbReference type="SUPFAM" id="SSF54001">
    <property type="entry name" value="Cysteine proteinases"/>
    <property type="match status" value="1"/>
</dbReference>
<name>A0A3N0V7T8_9GAMM</name>
<dbReference type="InParanoid" id="A0A3N0V7T8"/>
<proteinExistence type="predicted"/>
<accession>A0A3N0V7T8</accession>
<keyword evidence="3" id="KW-1185">Reference proteome</keyword>
<dbReference type="InterPro" id="IPR038765">
    <property type="entry name" value="Papain-like_cys_pep_sf"/>
</dbReference>
<protein>
    <submittedName>
        <fullName evidence="2">Transglutaminase family protein</fullName>
    </submittedName>
</protein>
<gene>
    <name evidence="2" type="ORF">ED208_13330</name>
</gene>
<dbReference type="AlphaFoldDB" id="A0A3N0V7T8"/>
<dbReference type="Gene3D" id="3.10.620.30">
    <property type="match status" value="1"/>
</dbReference>
<dbReference type="PANTHER" id="PTHR33490">
    <property type="entry name" value="BLR5614 PROTEIN-RELATED"/>
    <property type="match status" value="1"/>
</dbReference>
<dbReference type="RefSeq" id="WP_123212411.1">
    <property type="nucleotide sequence ID" value="NZ_RJVO01000006.1"/>
</dbReference>
<dbReference type="Pfam" id="PF01841">
    <property type="entry name" value="Transglut_core"/>
    <property type="match status" value="1"/>
</dbReference>
<dbReference type="EMBL" id="RJVO01000006">
    <property type="protein sequence ID" value="ROH88789.1"/>
    <property type="molecule type" value="Genomic_DNA"/>
</dbReference>
<evidence type="ECO:0000313" key="2">
    <source>
        <dbReference type="EMBL" id="ROH88789.1"/>
    </source>
</evidence>
<dbReference type="Pfam" id="PF09899">
    <property type="entry name" value="DUF2126"/>
    <property type="match status" value="1"/>
</dbReference>
<dbReference type="Proteomes" id="UP000282106">
    <property type="component" value="Unassembled WGS sequence"/>
</dbReference>
<dbReference type="SMART" id="SM00460">
    <property type="entry name" value="TGc"/>
    <property type="match status" value="1"/>
</dbReference>
<evidence type="ECO:0000259" key="1">
    <source>
        <dbReference type="SMART" id="SM00460"/>
    </source>
</evidence>
<dbReference type="InterPro" id="IPR013589">
    <property type="entry name" value="Bac_transglu_N"/>
</dbReference>
<evidence type="ECO:0000313" key="3">
    <source>
        <dbReference type="Proteomes" id="UP000282106"/>
    </source>
</evidence>
<organism evidence="2 3">
    <name type="scientific">Stagnimonas aquatica</name>
    <dbReference type="NCBI Taxonomy" id="2689987"/>
    <lineage>
        <taxon>Bacteria</taxon>
        <taxon>Pseudomonadati</taxon>
        <taxon>Pseudomonadota</taxon>
        <taxon>Gammaproteobacteria</taxon>
        <taxon>Nevskiales</taxon>
        <taxon>Nevskiaceae</taxon>
        <taxon>Stagnimonas</taxon>
    </lineage>
</organism>
<comment type="caution">
    <text evidence="2">The sequence shown here is derived from an EMBL/GenBank/DDBJ whole genome shotgun (WGS) entry which is preliminary data.</text>
</comment>